<dbReference type="InterPro" id="IPR023214">
    <property type="entry name" value="HAD_sf"/>
</dbReference>
<dbReference type="SFLD" id="SFLDG01129">
    <property type="entry name" value="C1.5:_HAD__Beta-PGM__Phosphata"/>
    <property type="match status" value="1"/>
</dbReference>
<dbReference type="SUPFAM" id="SSF56784">
    <property type="entry name" value="HAD-like"/>
    <property type="match status" value="1"/>
</dbReference>
<accession>A0A9P8T9Q5</accession>
<dbReference type="Proteomes" id="UP000769528">
    <property type="component" value="Unassembled WGS sequence"/>
</dbReference>
<reference evidence="1" key="1">
    <citation type="journal article" date="2021" name="Open Biol.">
        <title>Shared evolutionary footprints suggest mitochondrial oxidative damage underlies multiple complex I losses in fungi.</title>
        <authorList>
            <person name="Schikora-Tamarit M.A."/>
            <person name="Marcet-Houben M."/>
            <person name="Nosek J."/>
            <person name="Gabaldon T."/>
        </authorList>
    </citation>
    <scope>NUCLEOTIDE SEQUENCE</scope>
    <source>
        <strain evidence="1">CBS6341</strain>
    </source>
</reference>
<dbReference type="OrthoDB" id="426235at2759"/>
<organism evidence="1 2">
    <name type="scientific">Wickerhamomyces mucosus</name>
    <dbReference type="NCBI Taxonomy" id="1378264"/>
    <lineage>
        <taxon>Eukaryota</taxon>
        <taxon>Fungi</taxon>
        <taxon>Dikarya</taxon>
        <taxon>Ascomycota</taxon>
        <taxon>Saccharomycotina</taxon>
        <taxon>Saccharomycetes</taxon>
        <taxon>Phaffomycetales</taxon>
        <taxon>Wickerhamomycetaceae</taxon>
        <taxon>Wickerhamomyces</taxon>
    </lineage>
</organism>
<evidence type="ECO:0000313" key="2">
    <source>
        <dbReference type="Proteomes" id="UP000769528"/>
    </source>
</evidence>
<proteinExistence type="predicted"/>
<dbReference type="Gene3D" id="1.10.260.80">
    <property type="match status" value="1"/>
</dbReference>
<gene>
    <name evidence="1" type="ORF">WICMUC_004818</name>
</gene>
<dbReference type="EMBL" id="JAEUBF010001298">
    <property type="protein sequence ID" value="KAH3670849.1"/>
    <property type="molecule type" value="Genomic_DNA"/>
</dbReference>
<keyword evidence="2" id="KW-1185">Reference proteome</keyword>
<reference evidence="1" key="2">
    <citation type="submission" date="2021-01" db="EMBL/GenBank/DDBJ databases">
        <authorList>
            <person name="Schikora-Tamarit M.A."/>
        </authorList>
    </citation>
    <scope>NUCLEOTIDE SEQUENCE</scope>
    <source>
        <strain evidence="1">CBS6341</strain>
    </source>
</reference>
<dbReference type="AlphaFoldDB" id="A0A9P8T9Q5"/>
<dbReference type="PANTHER" id="PTHR43885:SF1">
    <property type="entry name" value="SUPERFAMILY HYDROLASE, PUTATIVE (AFU_ORTHOLOGUE AFUA_4G13290)-RELATED"/>
    <property type="match status" value="1"/>
</dbReference>
<dbReference type="SFLD" id="SFLDS00003">
    <property type="entry name" value="Haloacid_Dehalogenase"/>
    <property type="match status" value="1"/>
</dbReference>
<dbReference type="CDD" id="cd01427">
    <property type="entry name" value="HAD_like"/>
    <property type="match status" value="1"/>
</dbReference>
<dbReference type="Gene3D" id="3.40.50.1000">
    <property type="entry name" value="HAD superfamily/HAD-like"/>
    <property type="match status" value="1"/>
</dbReference>
<name>A0A9P8T9Q5_9ASCO</name>
<evidence type="ECO:0000313" key="1">
    <source>
        <dbReference type="EMBL" id="KAH3670849.1"/>
    </source>
</evidence>
<protein>
    <submittedName>
        <fullName evidence="1">Uncharacterized protein</fullName>
    </submittedName>
</protein>
<sequence>MTIRQVLKLRDRFGQLNPIHGIIFDMDGTLSISQPWMFKSMRSSIGLKDPGVDILSFIEGLPGDKQKEAQQKIAFVEEKAMLEMEPQLGLLQLIYYIQDKGLPKAILTRNLIKPVKHLVGKFLPDIEFDPILTREFQPPKPKPDAILHIAKTWGLDSKNLIMVGDSMDDVKSGFDAGAFTILIKSEMNEAIRNDPRIDYVVDSLDGIIELFEI</sequence>
<dbReference type="InterPro" id="IPR036412">
    <property type="entry name" value="HAD-like_sf"/>
</dbReference>
<dbReference type="Pfam" id="PF00702">
    <property type="entry name" value="Hydrolase"/>
    <property type="match status" value="1"/>
</dbReference>
<dbReference type="PANTHER" id="PTHR43885">
    <property type="entry name" value="HALOACID DEHALOGENASE-LIKE HYDROLASE"/>
    <property type="match status" value="1"/>
</dbReference>
<comment type="caution">
    <text evidence="1">The sequence shown here is derived from an EMBL/GenBank/DDBJ whole genome shotgun (WGS) entry which is preliminary data.</text>
</comment>